<dbReference type="AlphaFoldDB" id="A0A822ZJK7"/>
<evidence type="ECO:0000313" key="1">
    <source>
        <dbReference type="EMBL" id="DAD43166.1"/>
    </source>
</evidence>
<dbReference type="Proteomes" id="UP000607653">
    <property type="component" value="Unassembled WGS sequence"/>
</dbReference>
<reference evidence="1 2" key="1">
    <citation type="journal article" date="2020" name="Mol. Biol. Evol.">
        <title>Distinct Expression and Methylation Patterns for Genes with Different Fates following a Single Whole-Genome Duplication in Flowering Plants.</title>
        <authorList>
            <person name="Shi T."/>
            <person name="Rahmani R.S."/>
            <person name="Gugger P.F."/>
            <person name="Wang M."/>
            <person name="Li H."/>
            <person name="Zhang Y."/>
            <person name="Li Z."/>
            <person name="Wang Q."/>
            <person name="Van de Peer Y."/>
            <person name="Marchal K."/>
            <person name="Chen J."/>
        </authorList>
    </citation>
    <scope>NUCLEOTIDE SEQUENCE [LARGE SCALE GENOMIC DNA]</scope>
    <source>
        <tissue evidence="1">Leaf</tissue>
    </source>
</reference>
<dbReference type="EMBL" id="DUZY01000006">
    <property type="protein sequence ID" value="DAD43166.1"/>
    <property type="molecule type" value="Genomic_DNA"/>
</dbReference>
<keyword evidence="2" id="KW-1185">Reference proteome</keyword>
<organism evidence="1 2">
    <name type="scientific">Nelumbo nucifera</name>
    <name type="common">Sacred lotus</name>
    <dbReference type="NCBI Taxonomy" id="4432"/>
    <lineage>
        <taxon>Eukaryota</taxon>
        <taxon>Viridiplantae</taxon>
        <taxon>Streptophyta</taxon>
        <taxon>Embryophyta</taxon>
        <taxon>Tracheophyta</taxon>
        <taxon>Spermatophyta</taxon>
        <taxon>Magnoliopsida</taxon>
        <taxon>Proteales</taxon>
        <taxon>Nelumbonaceae</taxon>
        <taxon>Nelumbo</taxon>
    </lineage>
</organism>
<comment type="caution">
    <text evidence="1">The sequence shown here is derived from an EMBL/GenBank/DDBJ whole genome shotgun (WGS) entry which is preliminary data.</text>
</comment>
<protein>
    <submittedName>
        <fullName evidence="1">Uncharacterized protein</fullName>
    </submittedName>
</protein>
<sequence length="54" mass="5820">MLNFDSFNLLNSGITWWNMNCIGQKVCAVTVAPEISGGDPCLNTIKLSVEAICS</sequence>
<accession>A0A822ZJK7</accession>
<evidence type="ECO:0000313" key="2">
    <source>
        <dbReference type="Proteomes" id="UP000607653"/>
    </source>
</evidence>
<name>A0A822ZJK7_NELNU</name>
<proteinExistence type="predicted"/>
<gene>
    <name evidence="1" type="ORF">HUJ06_001396</name>
</gene>